<dbReference type="InterPro" id="IPR014710">
    <property type="entry name" value="RmlC-like_jellyroll"/>
</dbReference>
<accession>A0ABS8P5V4</accession>
<evidence type="ECO:0000313" key="3">
    <source>
        <dbReference type="EMBL" id="MCD2193634.1"/>
    </source>
</evidence>
<dbReference type="Pfam" id="PF07883">
    <property type="entry name" value="Cupin_2"/>
    <property type="match status" value="1"/>
</dbReference>
<dbReference type="SUPFAM" id="SSF51182">
    <property type="entry name" value="RmlC-like cupins"/>
    <property type="match status" value="1"/>
</dbReference>
<organism evidence="3 4">
    <name type="scientific">Actinomycetospora endophytica</name>
    <dbReference type="NCBI Taxonomy" id="2291215"/>
    <lineage>
        <taxon>Bacteria</taxon>
        <taxon>Bacillati</taxon>
        <taxon>Actinomycetota</taxon>
        <taxon>Actinomycetes</taxon>
        <taxon>Pseudonocardiales</taxon>
        <taxon>Pseudonocardiaceae</taxon>
        <taxon>Actinomycetospora</taxon>
    </lineage>
</organism>
<evidence type="ECO:0000313" key="4">
    <source>
        <dbReference type="Proteomes" id="UP001199469"/>
    </source>
</evidence>
<comment type="caution">
    <text evidence="3">The sequence shown here is derived from an EMBL/GenBank/DDBJ whole genome shotgun (WGS) entry which is preliminary data.</text>
</comment>
<gene>
    <name evidence="3" type="ORF">LQ327_09595</name>
</gene>
<sequence length="141" mass="15179">MMVHANEDEGYLVIDGEIEWRAGDDPPRRYGPGALAWAPRGVAHGYTVSSPTARFLCQTTPAGLEGFFRQVGEPTETHDLPSAGTADQDEAERAVVTVTEYGVTSSVLRPGSDPARSIVLGHLTSGHPRSHPQYTRSPRPA</sequence>
<name>A0ABS8P5V4_9PSEU</name>
<evidence type="ECO:0000259" key="2">
    <source>
        <dbReference type="Pfam" id="PF07883"/>
    </source>
</evidence>
<dbReference type="InterPro" id="IPR011051">
    <property type="entry name" value="RmlC_Cupin_sf"/>
</dbReference>
<feature type="compositionally biased region" description="Polar residues" evidence="1">
    <location>
        <begin position="132"/>
        <end position="141"/>
    </location>
</feature>
<proteinExistence type="predicted"/>
<dbReference type="EMBL" id="JAJNDB010000001">
    <property type="protein sequence ID" value="MCD2193634.1"/>
    <property type="molecule type" value="Genomic_DNA"/>
</dbReference>
<reference evidence="3 4" key="1">
    <citation type="submission" date="2021-11" db="EMBL/GenBank/DDBJ databases">
        <title>Draft genome sequence of Actinomycetospora sp. SF1 isolated from the rhizosphere soil.</title>
        <authorList>
            <person name="Duangmal K."/>
            <person name="Chantavorakit T."/>
        </authorList>
    </citation>
    <scope>NUCLEOTIDE SEQUENCE [LARGE SCALE GENOMIC DNA]</scope>
    <source>
        <strain evidence="3 4">TBRC 5722</strain>
    </source>
</reference>
<dbReference type="PANTHER" id="PTHR36440:SF1">
    <property type="entry name" value="PUTATIVE (AFU_ORTHOLOGUE AFUA_8G07350)-RELATED"/>
    <property type="match status" value="1"/>
</dbReference>
<dbReference type="PANTHER" id="PTHR36440">
    <property type="entry name" value="PUTATIVE (AFU_ORTHOLOGUE AFUA_8G07350)-RELATED"/>
    <property type="match status" value="1"/>
</dbReference>
<feature type="region of interest" description="Disordered" evidence="1">
    <location>
        <begin position="107"/>
        <end position="141"/>
    </location>
</feature>
<feature type="domain" description="Cupin type-2" evidence="2">
    <location>
        <begin position="3"/>
        <end position="54"/>
    </location>
</feature>
<evidence type="ECO:0000256" key="1">
    <source>
        <dbReference type="SAM" id="MobiDB-lite"/>
    </source>
</evidence>
<dbReference type="Proteomes" id="UP001199469">
    <property type="component" value="Unassembled WGS sequence"/>
</dbReference>
<dbReference type="Gene3D" id="2.60.120.10">
    <property type="entry name" value="Jelly Rolls"/>
    <property type="match status" value="1"/>
</dbReference>
<keyword evidence="4" id="KW-1185">Reference proteome</keyword>
<dbReference type="InterPro" id="IPR013096">
    <property type="entry name" value="Cupin_2"/>
</dbReference>
<dbReference type="InterPro" id="IPR053146">
    <property type="entry name" value="QDO-like"/>
</dbReference>
<protein>
    <submittedName>
        <fullName evidence="3">Cupin domain-containing protein</fullName>
    </submittedName>
</protein>